<dbReference type="Proteomes" id="UP000053890">
    <property type="component" value="Unassembled WGS sequence"/>
</dbReference>
<dbReference type="InterPro" id="IPR029062">
    <property type="entry name" value="Class_I_gatase-like"/>
</dbReference>
<feature type="compositionally biased region" description="Low complexity" evidence="1">
    <location>
        <begin position="120"/>
        <end position="161"/>
    </location>
</feature>
<evidence type="ECO:0000313" key="3">
    <source>
        <dbReference type="EMBL" id="KPV77048.1"/>
    </source>
</evidence>
<dbReference type="InterPro" id="IPR029010">
    <property type="entry name" value="ThuA-like"/>
</dbReference>
<dbReference type="EMBL" id="KQ474075">
    <property type="protein sequence ID" value="KPV77048.1"/>
    <property type="molecule type" value="Genomic_DNA"/>
</dbReference>
<accession>A0A194S8J6</accession>
<dbReference type="AlphaFoldDB" id="A0A194S8J6"/>
<proteinExistence type="predicted"/>
<feature type="region of interest" description="Disordered" evidence="1">
    <location>
        <begin position="117"/>
        <end position="165"/>
    </location>
</feature>
<name>A0A194S8J6_RHOGW</name>
<dbReference type="GeneID" id="28974483"/>
<dbReference type="OrthoDB" id="3482285at2759"/>
<dbReference type="RefSeq" id="XP_018273097.1">
    <property type="nucleotide sequence ID" value="XM_018414035.1"/>
</dbReference>
<feature type="domain" description="ThuA-like" evidence="2">
    <location>
        <begin position="2"/>
        <end position="111"/>
    </location>
</feature>
<protein>
    <recommendedName>
        <fullName evidence="2">ThuA-like domain-containing protein</fullName>
    </recommendedName>
</protein>
<dbReference type="Gene3D" id="3.40.50.880">
    <property type="match status" value="1"/>
</dbReference>
<evidence type="ECO:0000313" key="4">
    <source>
        <dbReference type="Proteomes" id="UP000053890"/>
    </source>
</evidence>
<sequence>MLPSRYTYPEEAHHFRSDPRSVGATVLLSFDEALVDDPRAGTRPYFQGSPPPIAWYRDRGSVDLTNGTGAAADDAPPRMTGRTWFSSLGHTTAFWEDDLNLQHVEAGLRWALEGIDDDSTASPSSSATSSTGASSTGASSSSPASSAAPSTASPSSTSSATRMHSPARDAPTLALSVLVAAVGSLYLSRLA</sequence>
<dbReference type="Pfam" id="PF06283">
    <property type="entry name" value="ThuA"/>
    <property type="match status" value="1"/>
</dbReference>
<reference evidence="3 4" key="1">
    <citation type="journal article" date="2015" name="Front. Microbiol.">
        <title>Genome sequence of the plant growth promoting endophytic yeast Rhodotorula graminis WP1.</title>
        <authorList>
            <person name="Firrincieli A."/>
            <person name="Otillar R."/>
            <person name="Salamov A."/>
            <person name="Schmutz J."/>
            <person name="Khan Z."/>
            <person name="Redman R.S."/>
            <person name="Fleck N.D."/>
            <person name="Lindquist E."/>
            <person name="Grigoriev I.V."/>
            <person name="Doty S.L."/>
        </authorList>
    </citation>
    <scope>NUCLEOTIDE SEQUENCE [LARGE SCALE GENOMIC DNA]</scope>
    <source>
        <strain evidence="3 4">WP1</strain>
    </source>
</reference>
<organism evidence="3 4">
    <name type="scientific">Rhodotorula graminis (strain WP1)</name>
    <dbReference type="NCBI Taxonomy" id="578459"/>
    <lineage>
        <taxon>Eukaryota</taxon>
        <taxon>Fungi</taxon>
        <taxon>Dikarya</taxon>
        <taxon>Basidiomycota</taxon>
        <taxon>Pucciniomycotina</taxon>
        <taxon>Microbotryomycetes</taxon>
        <taxon>Sporidiobolales</taxon>
        <taxon>Sporidiobolaceae</taxon>
        <taxon>Rhodotorula</taxon>
    </lineage>
</organism>
<keyword evidence="4" id="KW-1185">Reference proteome</keyword>
<gene>
    <name evidence="3" type="ORF">RHOBADRAFT_42261</name>
</gene>
<evidence type="ECO:0000259" key="2">
    <source>
        <dbReference type="Pfam" id="PF06283"/>
    </source>
</evidence>
<evidence type="ECO:0000256" key="1">
    <source>
        <dbReference type="SAM" id="MobiDB-lite"/>
    </source>
</evidence>